<dbReference type="RefSeq" id="WP_074173521.1">
    <property type="nucleotide sequence ID" value="NZ_FCOX02000027.1"/>
</dbReference>
<dbReference type="NCBIfam" id="NF033857">
    <property type="entry name" value="BPSL0067_fam"/>
    <property type="match status" value="1"/>
</dbReference>
<dbReference type="InterPro" id="IPR047746">
    <property type="entry name" value="Dae2/Tae2-like"/>
</dbReference>
<gene>
    <name evidence="1" type="ORF">AWB78_04732</name>
</gene>
<proteinExistence type="predicted"/>
<dbReference type="AlphaFoldDB" id="A0A158D5H4"/>
<accession>A0A158D5H4</accession>
<organism evidence="1 2">
    <name type="scientific">Caballeronia calidae</name>
    <dbReference type="NCBI Taxonomy" id="1777139"/>
    <lineage>
        <taxon>Bacteria</taxon>
        <taxon>Pseudomonadati</taxon>
        <taxon>Pseudomonadota</taxon>
        <taxon>Betaproteobacteria</taxon>
        <taxon>Burkholderiales</taxon>
        <taxon>Burkholderiaceae</taxon>
        <taxon>Caballeronia</taxon>
    </lineage>
</organism>
<comment type="caution">
    <text evidence="1">The sequence shown here is derived from an EMBL/GenBank/DDBJ whole genome shotgun (WGS) entry which is preliminary data.</text>
</comment>
<keyword evidence="2" id="KW-1185">Reference proteome</keyword>
<dbReference type="OrthoDB" id="1551241at2"/>
<reference evidence="1" key="1">
    <citation type="submission" date="2016-01" db="EMBL/GenBank/DDBJ databases">
        <authorList>
            <person name="Peeters C."/>
        </authorList>
    </citation>
    <scope>NUCLEOTIDE SEQUENCE</scope>
    <source>
        <strain evidence="1">LMG 29321</strain>
    </source>
</reference>
<evidence type="ECO:0000313" key="2">
    <source>
        <dbReference type="Proteomes" id="UP000071859"/>
    </source>
</evidence>
<sequence>MSYVSSNYKNASSAPLNTWVCAPGSGHGPYNDPPPAGVTDAPNYCGGCVSYVKQVCPSLPVTHAWKKGALVKDNRHIREGTVIATFNHHGQFNGHAAIYVSQGPVGVTVYDQYVHPPKPIGPRVLRWGQGTDVNNGEKFYVVE</sequence>
<evidence type="ECO:0000313" key="1">
    <source>
        <dbReference type="EMBL" id="SAK89590.1"/>
    </source>
</evidence>
<dbReference type="Proteomes" id="UP000071859">
    <property type="component" value="Unassembled WGS sequence"/>
</dbReference>
<evidence type="ECO:0008006" key="3">
    <source>
        <dbReference type="Google" id="ProtNLM"/>
    </source>
</evidence>
<protein>
    <recommendedName>
        <fullName evidence="3">CHAP domain-containing protein</fullName>
    </recommendedName>
</protein>
<name>A0A158D5H4_9BURK</name>
<dbReference type="EMBL" id="FCOX02000027">
    <property type="protein sequence ID" value="SAK89590.1"/>
    <property type="molecule type" value="Genomic_DNA"/>
</dbReference>